<feature type="domain" description="Fibrinogen C-terminal" evidence="3">
    <location>
        <begin position="111"/>
        <end position="316"/>
    </location>
</feature>
<dbReference type="PROSITE" id="PS50092">
    <property type="entry name" value="TSP1"/>
    <property type="match status" value="1"/>
</dbReference>
<dbReference type="CDD" id="cd00087">
    <property type="entry name" value="FReD"/>
    <property type="match status" value="1"/>
</dbReference>
<evidence type="ECO:0000256" key="2">
    <source>
        <dbReference type="SAM" id="SignalP"/>
    </source>
</evidence>
<feature type="signal peptide" evidence="2">
    <location>
        <begin position="1"/>
        <end position="17"/>
    </location>
</feature>
<dbReference type="Proteomes" id="UP001164746">
    <property type="component" value="Chromosome 16"/>
</dbReference>
<dbReference type="PROSITE" id="PS00514">
    <property type="entry name" value="FIBRINOGEN_C_1"/>
    <property type="match status" value="1"/>
</dbReference>
<evidence type="ECO:0000313" key="5">
    <source>
        <dbReference type="Proteomes" id="UP001164746"/>
    </source>
</evidence>
<dbReference type="Gene3D" id="2.20.100.10">
    <property type="entry name" value="Thrombospondin type-1 (TSP1) repeat"/>
    <property type="match status" value="1"/>
</dbReference>
<dbReference type="InterPro" id="IPR000884">
    <property type="entry name" value="TSP1_rpt"/>
</dbReference>
<accession>A0ABY7G690</accession>
<gene>
    <name evidence="4" type="ORF">MAR_003506</name>
</gene>
<dbReference type="InterPro" id="IPR002181">
    <property type="entry name" value="Fibrinogen_a/b/g_C_dom"/>
</dbReference>
<feature type="non-terminal residue" evidence="4">
    <location>
        <position position="1"/>
    </location>
</feature>
<dbReference type="Pfam" id="PF00147">
    <property type="entry name" value="Fibrinogen_C"/>
    <property type="match status" value="2"/>
</dbReference>
<dbReference type="PRINTS" id="PR01705">
    <property type="entry name" value="TSP1REPEAT"/>
</dbReference>
<sequence>FLLWAVCLNVVADFGPCEDLDVVGCRNNPQICQDPLLAEVTCPVSCNKCPTVQQTTTTASTVDRSWGQWGEWSQCSHTCDNGTQSRGRSCDIPSRGGPNCTGPSIQTRGCFDLNCQTADCSDLLKSGRSWPSGVYTMVTWQTHTQVDVFCDMETDGGGWTVFQHRFNGSVDFYRNFSSYENGFGSLHGEFWLGLRLLNELTSRRNNTLRIDLQAHNGTRAYDVYEGFSLGPVSPQYKLPLNHDGLAFTTFDHDRDPASGYNCAVHEHGAWWYKQCGVANLNGRYLVPGTYDHSGMKYNSFAFYISLKESKMMSHEP</sequence>
<keyword evidence="5" id="KW-1185">Reference proteome</keyword>
<dbReference type="Gene3D" id="3.90.215.10">
    <property type="entry name" value="Gamma Fibrinogen, chain A, domain 1"/>
    <property type="match status" value="1"/>
</dbReference>
<dbReference type="PANTHER" id="PTHR19143">
    <property type="entry name" value="FIBRINOGEN/TENASCIN/ANGIOPOEITIN"/>
    <property type="match status" value="1"/>
</dbReference>
<dbReference type="SMART" id="SM00186">
    <property type="entry name" value="FBG"/>
    <property type="match status" value="1"/>
</dbReference>
<dbReference type="InterPro" id="IPR020837">
    <property type="entry name" value="Fibrinogen_CS"/>
</dbReference>
<dbReference type="InterPro" id="IPR036383">
    <property type="entry name" value="TSP1_rpt_sf"/>
</dbReference>
<dbReference type="EMBL" id="CP111027">
    <property type="protein sequence ID" value="WAR29938.1"/>
    <property type="molecule type" value="Genomic_DNA"/>
</dbReference>
<reference evidence="4" key="1">
    <citation type="submission" date="2022-11" db="EMBL/GenBank/DDBJ databases">
        <title>Centuries of genome instability and evolution in soft-shell clam transmissible cancer (bioRxiv).</title>
        <authorList>
            <person name="Hart S.F.M."/>
            <person name="Yonemitsu M.A."/>
            <person name="Giersch R.M."/>
            <person name="Beal B.F."/>
            <person name="Arriagada G."/>
            <person name="Davis B.W."/>
            <person name="Ostrander E.A."/>
            <person name="Goff S.P."/>
            <person name="Metzger M.J."/>
        </authorList>
    </citation>
    <scope>NUCLEOTIDE SEQUENCE</scope>
    <source>
        <strain evidence="4">MELC-2E11</strain>
        <tissue evidence="4">Siphon/mantle</tissue>
    </source>
</reference>
<dbReference type="InterPro" id="IPR050373">
    <property type="entry name" value="Fibrinogen_C-term_domain"/>
</dbReference>
<dbReference type="Gene3D" id="4.10.530.10">
    <property type="entry name" value="Gamma-fibrinogen Carboxyl Terminal Fragment, domain 2"/>
    <property type="match status" value="1"/>
</dbReference>
<organism evidence="4 5">
    <name type="scientific">Mya arenaria</name>
    <name type="common">Soft-shell clam</name>
    <dbReference type="NCBI Taxonomy" id="6604"/>
    <lineage>
        <taxon>Eukaryota</taxon>
        <taxon>Metazoa</taxon>
        <taxon>Spiralia</taxon>
        <taxon>Lophotrochozoa</taxon>
        <taxon>Mollusca</taxon>
        <taxon>Bivalvia</taxon>
        <taxon>Autobranchia</taxon>
        <taxon>Heteroconchia</taxon>
        <taxon>Euheterodonta</taxon>
        <taxon>Imparidentia</taxon>
        <taxon>Neoheterodontei</taxon>
        <taxon>Myida</taxon>
        <taxon>Myoidea</taxon>
        <taxon>Myidae</taxon>
        <taxon>Mya</taxon>
    </lineage>
</organism>
<dbReference type="PROSITE" id="PS51406">
    <property type="entry name" value="FIBRINOGEN_C_2"/>
    <property type="match status" value="1"/>
</dbReference>
<dbReference type="InterPro" id="IPR014716">
    <property type="entry name" value="Fibrinogen_a/b/g_C_1"/>
</dbReference>
<dbReference type="SMART" id="SM00209">
    <property type="entry name" value="TSP1"/>
    <property type="match status" value="1"/>
</dbReference>
<dbReference type="NCBIfam" id="NF040941">
    <property type="entry name" value="GGGWT_bact"/>
    <property type="match status" value="1"/>
</dbReference>
<evidence type="ECO:0000259" key="3">
    <source>
        <dbReference type="PROSITE" id="PS51406"/>
    </source>
</evidence>
<dbReference type="SUPFAM" id="SSF56496">
    <property type="entry name" value="Fibrinogen C-terminal domain-like"/>
    <property type="match status" value="1"/>
</dbReference>
<feature type="chain" id="PRO_5046015552" evidence="2">
    <location>
        <begin position="18"/>
        <end position="316"/>
    </location>
</feature>
<dbReference type="InterPro" id="IPR036056">
    <property type="entry name" value="Fibrinogen-like_C"/>
</dbReference>
<evidence type="ECO:0000313" key="4">
    <source>
        <dbReference type="EMBL" id="WAR29938.1"/>
    </source>
</evidence>
<keyword evidence="1" id="KW-1015">Disulfide bond</keyword>
<protein>
    <submittedName>
        <fullName evidence="4">FCN1-like protein</fullName>
    </submittedName>
</protein>
<proteinExistence type="predicted"/>
<keyword evidence="2" id="KW-0732">Signal</keyword>
<dbReference type="SUPFAM" id="SSF82895">
    <property type="entry name" value="TSP-1 type 1 repeat"/>
    <property type="match status" value="1"/>
</dbReference>
<dbReference type="Pfam" id="PF00090">
    <property type="entry name" value="TSP_1"/>
    <property type="match status" value="1"/>
</dbReference>
<evidence type="ECO:0000256" key="1">
    <source>
        <dbReference type="ARBA" id="ARBA00023157"/>
    </source>
</evidence>
<name>A0ABY7G690_MYAAR</name>